<evidence type="ECO:0000313" key="3">
    <source>
        <dbReference type="Proteomes" id="UP000434241"/>
    </source>
</evidence>
<comment type="caution">
    <text evidence="2">The sequence shown here is derived from an EMBL/GenBank/DDBJ whole genome shotgun (WGS) entry which is preliminary data.</text>
</comment>
<reference evidence="2 3" key="1">
    <citation type="submission" date="2019-08" db="EMBL/GenBank/DDBJ databases">
        <title>In-depth cultivation of the pig gut microbiome towards novel bacterial diversity and tailored functional studies.</title>
        <authorList>
            <person name="Wylensek D."/>
            <person name="Hitch T.C.A."/>
            <person name="Clavel T."/>
        </authorList>
    </citation>
    <scope>NUCLEOTIDE SEQUENCE [LARGE SCALE GENOMIC DNA]</scope>
    <source>
        <strain evidence="2 3">LKV-472-APC-3</strain>
    </source>
</reference>
<name>A0A6N7VHJ2_9FIRM</name>
<sequence>MADHFLGALKEIERRAQNNILVFSDVLTERLEVIAQNMVGKSISDNDYLKLLELYYKKFSKDENKQAMLFCLLRMQEVVFYKEHKENQDDLSKMEFNEEYDSITKAFLSRKRDYYQITLKNIFQRFILLDTLAYIVFLLVFVLLIHISFRVSFILLVILWALVLFFAKKKGVPYFYNSRIQTLLQDVDSTLLQVDQAIF</sequence>
<dbReference type="EMBL" id="VUMR01000030">
    <property type="protein sequence ID" value="MSS56528.1"/>
    <property type="molecule type" value="Genomic_DNA"/>
</dbReference>
<feature type="transmembrane region" description="Helical" evidence="1">
    <location>
        <begin position="126"/>
        <end position="145"/>
    </location>
</feature>
<dbReference type="RefSeq" id="WP_154556137.1">
    <property type="nucleotide sequence ID" value="NZ_DBFDXZ010000037.1"/>
</dbReference>
<feature type="transmembrane region" description="Helical" evidence="1">
    <location>
        <begin position="151"/>
        <end position="167"/>
    </location>
</feature>
<dbReference type="AlphaFoldDB" id="A0A6N7VHJ2"/>
<accession>A0A6N7VHJ2</accession>
<dbReference type="Proteomes" id="UP000434241">
    <property type="component" value="Unassembled WGS sequence"/>
</dbReference>
<keyword evidence="1" id="KW-1133">Transmembrane helix</keyword>
<keyword evidence="1" id="KW-0472">Membrane</keyword>
<protein>
    <submittedName>
        <fullName evidence="2">Uncharacterized protein</fullName>
    </submittedName>
</protein>
<keyword evidence="3" id="KW-1185">Reference proteome</keyword>
<dbReference type="GeneID" id="93158919"/>
<keyword evidence="1" id="KW-0812">Transmembrane</keyword>
<evidence type="ECO:0000256" key="1">
    <source>
        <dbReference type="SAM" id="Phobius"/>
    </source>
</evidence>
<gene>
    <name evidence="2" type="ORF">FYJ55_06400</name>
</gene>
<proteinExistence type="predicted"/>
<evidence type="ECO:0000313" key="2">
    <source>
        <dbReference type="EMBL" id="MSS56528.1"/>
    </source>
</evidence>
<organism evidence="2 3">
    <name type="scientific">Holdemanella porci</name>
    <dbReference type="NCBI Taxonomy" id="2652276"/>
    <lineage>
        <taxon>Bacteria</taxon>
        <taxon>Bacillati</taxon>
        <taxon>Bacillota</taxon>
        <taxon>Erysipelotrichia</taxon>
        <taxon>Erysipelotrichales</taxon>
        <taxon>Erysipelotrichaceae</taxon>
        <taxon>Holdemanella</taxon>
    </lineage>
</organism>